<name>A0A1S6HS71_9GAMM</name>
<protein>
    <submittedName>
        <fullName evidence="1">Uncharacterized protein</fullName>
    </submittedName>
</protein>
<dbReference type="Proteomes" id="UP000189545">
    <property type="component" value="Chromosome"/>
</dbReference>
<accession>A0A1S6HS71</accession>
<dbReference type="AlphaFoldDB" id="A0A1S6HS71"/>
<dbReference type="OrthoDB" id="9962357at2"/>
<proteinExistence type="predicted"/>
<sequence>MFQRFSADSANTLEFNELRYFTLRADAGFYLYKPVNVEGNGHLSLLNEDTIRVKNKLIHELNAKDMSERTLTIFDNDFYTGDYVADISSDAELYQGLEVELSTYYKNNLSVFMKVNLSRSFLNDATSDGLLLKDARSVWSEAIEQTGF</sequence>
<dbReference type="EMBL" id="CP014782">
    <property type="protein sequence ID" value="AQS38397.1"/>
    <property type="molecule type" value="Genomic_DNA"/>
</dbReference>
<evidence type="ECO:0000313" key="2">
    <source>
        <dbReference type="Proteomes" id="UP000189545"/>
    </source>
</evidence>
<dbReference type="KEGG" id="spsw:Sps_03255"/>
<keyword evidence="2" id="KW-1185">Reference proteome</keyword>
<organism evidence="1 2">
    <name type="scientific">Shewanella psychrophila</name>
    <dbReference type="NCBI Taxonomy" id="225848"/>
    <lineage>
        <taxon>Bacteria</taxon>
        <taxon>Pseudomonadati</taxon>
        <taxon>Pseudomonadota</taxon>
        <taxon>Gammaproteobacteria</taxon>
        <taxon>Alteromonadales</taxon>
        <taxon>Shewanellaceae</taxon>
        <taxon>Shewanella</taxon>
    </lineage>
</organism>
<dbReference type="RefSeq" id="WP_077753447.1">
    <property type="nucleotide sequence ID" value="NZ_CP014782.1"/>
</dbReference>
<reference evidence="1 2" key="1">
    <citation type="submission" date="2016-03" db="EMBL/GenBank/DDBJ databases">
        <title>Complete genome sequence of Shewanella psychrophila WP2, a deep sea bacterium isolated from west Pacific sediment.</title>
        <authorList>
            <person name="Xu G."/>
            <person name="Jian H."/>
        </authorList>
    </citation>
    <scope>NUCLEOTIDE SEQUENCE [LARGE SCALE GENOMIC DNA]</scope>
    <source>
        <strain evidence="1 2">WP2</strain>
    </source>
</reference>
<gene>
    <name evidence="1" type="ORF">Sps_03255</name>
</gene>
<evidence type="ECO:0000313" key="1">
    <source>
        <dbReference type="EMBL" id="AQS38397.1"/>
    </source>
</evidence>